<dbReference type="PROSITE" id="PS50280">
    <property type="entry name" value="SET"/>
    <property type="match status" value="1"/>
</dbReference>
<dbReference type="InterPro" id="IPR044570">
    <property type="entry name" value="Set1-like"/>
</dbReference>
<dbReference type="SUPFAM" id="SSF82199">
    <property type="entry name" value="SET domain"/>
    <property type="match status" value="1"/>
</dbReference>
<dbReference type="InterPro" id="IPR035979">
    <property type="entry name" value="RBD_domain_sf"/>
</dbReference>
<evidence type="ECO:0000256" key="17">
    <source>
        <dbReference type="SAM" id="MobiDB-lite"/>
    </source>
</evidence>
<evidence type="ECO:0000256" key="9">
    <source>
        <dbReference type="ARBA" id="ARBA00022853"/>
    </source>
</evidence>
<keyword evidence="15" id="KW-0694">RNA-binding</keyword>
<dbReference type="GO" id="GO:0140999">
    <property type="term" value="F:histone H3K4 trimethyltransferase activity"/>
    <property type="evidence" value="ECO:0007669"/>
    <property type="project" value="UniProtKB-EC"/>
</dbReference>
<dbReference type="InterPro" id="IPR012677">
    <property type="entry name" value="Nucleotide-bd_a/b_plait_sf"/>
</dbReference>
<protein>
    <recommendedName>
        <fullName evidence="4 14">Histone-lysine N-methyltransferase, H3 lysine-4 specific</fullName>
        <ecNumber evidence="3 14">2.1.1.354</ecNumber>
    </recommendedName>
</protein>
<dbReference type="InterPro" id="IPR003616">
    <property type="entry name" value="Post-SET_dom"/>
</dbReference>
<dbReference type="Pfam" id="PF00856">
    <property type="entry name" value="SET"/>
    <property type="match status" value="1"/>
</dbReference>
<dbReference type="PANTHER" id="PTHR45814:SF2">
    <property type="entry name" value="HISTONE-LYSINE N-METHYLTRANSFERASE SETD1"/>
    <property type="match status" value="1"/>
</dbReference>
<feature type="compositionally biased region" description="Pro residues" evidence="17">
    <location>
        <begin position="70"/>
        <end position="83"/>
    </location>
</feature>
<dbReference type="InterPro" id="IPR001214">
    <property type="entry name" value="SET_dom"/>
</dbReference>
<dbReference type="AlphaFoldDB" id="A0A1E3NI34"/>
<dbReference type="Pfam" id="PF11764">
    <property type="entry name" value="N-SET"/>
    <property type="match status" value="1"/>
</dbReference>
<evidence type="ECO:0000256" key="15">
    <source>
        <dbReference type="PROSITE-ProRule" id="PRU00176"/>
    </source>
</evidence>
<comment type="catalytic activity">
    <reaction evidence="13">
        <text>N(6),N(6)-dimethyl-L-lysyl(4)-[histone H3] + S-adenosyl-L-methionine = N(6),N(6),N(6)-trimethyl-L-lysyl(4)-[histone H3] + S-adenosyl-L-homocysteine + H(+)</text>
        <dbReference type="Rhea" id="RHEA:60272"/>
        <dbReference type="Rhea" id="RHEA-COMP:15537"/>
        <dbReference type="Rhea" id="RHEA-COMP:15540"/>
        <dbReference type="ChEBI" id="CHEBI:15378"/>
        <dbReference type="ChEBI" id="CHEBI:57856"/>
        <dbReference type="ChEBI" id="CHEBI:59789"/>
        <dbReference type="ChEBI" id="CHEBI:61961"/>
        <dbReference type="ChEBI" id="CHEBI:61976"/>
    </reaction>
</comment>
<keyword evidence="16" id="KW-0175">Coiled coil</keyword>
<feature type="region of interest" description="Disordered" evidence="17">
    <location>
        <begin position="633"/>
        <end position="686"/>
    </location>
</feature>
<evidence type="ECO:0000259" key="20">
    <source>
        <dbReference type="PROSITE" id="PS50868"/>
    </source>
</evidence>
<evidence type="ECO:0000259" key="18">
    <source>
        <dbReference type="PROSITE" id="PS50102"/>
    </source>
</evidence>
<feature type="region of interest" description="Disordered" evidence="17">
    <location>
        <begin position="1"/>
        <end position="50"/>
    </location>
</feature>
<dbReference type="GO" id="GO:0048188">
    <property type="term" value="C:Set1C/COMPASS complex"/>
    <property type="evidence" value="ECO:0007669"/>
    <property type="project" value="InterPro"/>
</dbReference>
<evidence type="ECO:0000256" key="5">
    <source>
        <dbReference type="ARBA" id="ARBA00022454"/>
    </source>
</evidence>
<evidence type="ECO:0000256" key="10">
    <source>
        <dbReference type="ARBA" id="ARBA00023242"/>
    </source>
</evidence>
<comment type="catalytic activity">
    <reaction evidence="11 14">
        <text>L-lysyl(4)-[histone H3] + 3 S-adenosyl-L-methionine = N(6),N(6),N(6)-trimethyl-L-lysyl(4)-[histone H3] + 3 S-adenosyl-L-homocysteine + 3 H(+)</text>
        <dbReference type="Rhea" id="RHEA:60260"/>
        <dbReference type="Rhea" id="RHEA-COMP:15537"/>
        <dbReference type="Rhea" id="RHEA-COMP:15547"/>
        <dbReference type="ChEBI" id="CHEBI:15378"/>
        <dbReference type="ChEBI" id="CHEBI:29969"/>
        <dbReference type="ChEBI" id="CHEBI:57856"/>
        <dbReference type="ChEBI" id="CHEBI:59789"/>
        <dbReference type="ChEBI" id="CHEBI:61961"/>
        <dbReference type="EC" id="2.1.1.354"/>
    </reaction>
</comment>
<reference evidence="21 22" key="1">
    <citation type="journal article" date="2016" name="Proc. Natl. Acad. Sci. U.S.A.">
        <title>Comparative genomics of biotechnologically important yeasts.</title>
        <authorList>
            <person name="Riley R."/>
            <person name="Haridas S."/>
            <person name="Wolfe K.H."/>
            <person name="Lopes M.R."/>
            <person name="Hittinger C.T."/>
            <person name="Goeker M."/>
            <person name="Salamov A.A."/>
            <person name="Wisecaver J.H."/>
            <person name="Long T.M."/>
            <person name="Calvey C.H."/>
            <person name="Aerts A.L."/>
            <person name="Barry K.W."/>
            <person name="Choi C."/>
            <person name="Clum A."/>
            <person name="Coughlan A.Y."/>
            <person name="Deshpande S."/>
            <person name="Douglass A.P."/>
            <person name="Hanson S.J."/>
            <person name="Klenk H.-P."/>
            <person name="LaButti K.M."/>
            <person name="Lapidus A."/>
            <person name="Lindquist E.A."/>
            <person name="Lipzen A.M."/>
            <person name="Meier-Kolthoff J.P."/>
            <person name="Ohm R.A."/>
            <person name="Otillar R.P."/>
            <person name="Pangilinan J.L."/>
            <person name="Peng Y."/>
            <person name="Rokas A."/>
            <person name="Rosa C.A."/>
            <person name="Scheuner C."/>
            <person name="Sibirny A.A."/>
            <person name="Slot J.C."/>
            <person name="Stielow J.B."/>
            <person name="Sun H."/>
            <person name="Kurtzman C.P."/>
            <person name="Blackwell M."/>
            <person name="Grigoriev I.V."/>
            <person name="Jeffries T.W."/>
        </authorList>
    </citation>
    <scope>NUCLEOTIDE SEQUENCE [LARGE SCALE GENOMIC DNA]</scope>
    <source>
        <strain evidence="21 22">NRRL Y-2026</strain>
    </source>
</reference>
<comment type="function">
    <text evidence="14">Catalytic component of the COMPASS (Set1C) complex that specifically mono-, di- and trimethylates histone H3 to form H3K4me1/2/3. COMPASS recognizes ubiquitinated H2B on one face of the nucleosome which stimulates the methylation of H3 on the opposing face.</text>
</comment>
<evidence type="ECO:0000313" key="21">
    <source>
        <dbReference type="EMBL" id="ODQ45746.1"/>
    </source>
</evidence>
<dbReference type="Pfam" id="PF21569">
    <property type="entry name" value="SET1_RBD"/>
    <property type="match status" value="1"/>
</dbReference>
<name>A0A1E3NI34_9ASCO</name>
<comment type="catalytic activity">
    <reaction evidence="12">
        <text>N(6)-methyl-L-lysyl(4)-[histone H3] + S-adenosyl-L-methionine = N(6),N(6)-dimethyl-L-lysyl(4)-[histone H3] + S-adenosyl-L-homocysteine + H(+)</text>
        <dbReference type="Rhea" id="RHEA:60268"/>
        <dbReference type="Rhea" id="RHEA-COMP:15540"/>
        <dbReference type="Rhea" id="RHEA-COMP:15543"/>
        <dbReference type="ChEBI" id="CHEBI:15378"/>
        <dbReference type="ChEBI" id="CHEBI:57856"/>
        <dbReference type="ChEBI" id="CHEBI:59789"/>
        <dbReference type="ChEBI" id="CHEBI:61929"/>
        <dbReference type="ChEBI" id="CHEBI:61976"/>
    </reaction>
</comment>
<dbReference type="OrthoDB" id="308383at2759"/>
<dbReference type="EC" id="2.1.1.354" evidence="3 14"/>
<feature type="compositionally biased region" description="Basic residues" evidence="17">
    <location>
        <begin position="1"/>
        <end position="10"/>
    </location>
</feature>
<dbReference type="PROSITE" id="PS50102">
    <property type="entry name" value="RRM"/>
    <property type="match status" value="1"/>
</dbReference>
<dbReference type="Gene3D" id="2.170.270.10">
    <property type="entry name" value="SET domain"/>
    <property type="match status" value="1"/>
</dbReference>
<keyword evidence="7 14" id="KW-0808">Transferase</keyword>
<evidence type="ECO:0000313" key="22">
    <source>
        <dbReference type="Proteomes" id="UP000094455"/>
    </source>
</evidence>
<sequence length="1076" mass="123028">MAYRGGHYKKGYGYPPNSKGDYGGPQQRYDHGGRLSNGYSTDYPNEYSSDYANGYGAGYYDYYDDGYSIQPPPQQPPPPPLQRDPPSSLYESQSSSYYNSYSGYHSHRLPRHHSSGDDHTATNYPPSSSSAPSPSPKIVSASGTRRAHSRQGIHAPIVKTYALGDPKQGNFISQLAPLDEGQILEAKSFKTIHLKTENRKKNAIEHVQGLSKTVVDPRLNNSASYLKSLSKSFSKPVEKIYLPTFKFDSHSLGEKPSNEILIWNLHSTTTSLIIKNNFSQYGPVSEVKVIDDPSTAVPLGMCLLSFDGKVEQAHSTALKTVEMANKRLVIQGRYIRCGLNVKNQLYDEIYNKTMDVRKEKLRKQKVEEAKKEEKLKIERLREEKLAKEEQIRLAKEARMNREKYNKLLPSGPSSKGLTSSSKVSVHDRHIFPASSFSLSYKFQKYISNRPYIFISDKYVSSMHVSSDQLRRFLSRYNISRILQQRNGFYLVFNKLSEAMQCFDTEDGKKLMNYTVYMTLYVPDDQIDETRVGKAGNVKLAQKQVVKELNAYLLKDIREKVIGKMILDVLDTDEIAKLAQESKKKKDEERKLMKQQEKERSIAKDENTIRVIKRLDLNVVRKSVKRAFIPMSHSLNKGHDISDDDEEEDDEDEDEDEDASETDGTPIDDTLNAKDGSKSIKKRKPETHISKLDKKKIKFQENIESEEEDDEVDFDDNDEIKVEAEQTDITPPSETETIGKTIDNVFQPSTALPGPVFDDHLEPFSPTLQFLKNSIKTDEDFQILSNLCKGLNFEKPIKSVAFFAWEHMEAMKESKELREEKEDEGDDAEVFDFAEEVLNNKELRNSSGCFRTEGYHKIPDKYKREYLLHRRNLTNLNPVKHEDDDEANTLNYNNAQSSRVNRANTRRFVADISAQKQIIGETDLLDLNQLNKRKKPVQFARSAIHNWGLYALEPITAGEMIIEYVGERIRQQVAELREKKYLRSGIGSSYLFRIDENTVIDASKRGGIARFINHCCEPSCTAKIIKVGGKKRIVIYALRDVKRNEELTYDYKFEREINDEERIPCLCGAPGCKGYLN</sequence>
<dbReference type="GO" id="GO:0032259">
    <property type="term" value="P:methylation"/>
    <property type="evidence" value="ECO:0007669"/>
    <property type="project" value="UniProtKB-KW"/>
</dbReference>
<proteinExistence type="predicted"/>
<accession>A0A1E3NI34</accession>
<evidence type="ECO:0000259" key="19">
    <source>
        <dbReference type="PROSITE" id="PS50280"/>
    </source>
</evidence>
<evidence type="ECO:0000256" key="2">
    <source>
        <dbReference type="ARBA" id="ARBA00004286"/>
    </source>
</evidence>
<evidence type="ECO:0000256" key="3">
    <source>
        <dbReference type="ARBA" id="ARBA00012182"/>
    </source>
</evidence>
<feature type="domain" description="RRM" evidence="18">
    <location>
        <begin position="258"/>
        <end position="342"/>
    </location>
</feature>
<dbReference type="Pfam" id="PF11767">
    <property type="entry name" value="SET_assoc"/>
    <property type="match status" value="1"/>
</dbReference>
<feature type="region of interest" description="Disordered" evidence="17">
    <location>
        <begin position="580"/>
        <end position="599"/>
    </location>
</feature>
<dbReference type="PIRSF" id="PIRSF037104">
    <property type="entry name" value="Histone_H3-K4_mtfrase_Set1_fun"/>
    <property type="match status" value="1"/>
</dbReference>
<evidence type="ECO:0000256" key="7">
    <source>
        <dbReference type="ARBA" id="ARBA00022679"/>
    </source>
</evidence>
<keyword evidence="8 14" id="KW-0949">S-adenosyl-L-methionine</keyword>
<comment type="subunit">
    <text evidence="14">Component of the COMPASS (Set1C) complex.</text>
</comment>
<dbReference type="GeneID" id="30177068"/>
<evidence type="ECO:0000256" key="12">
    <source>
        <dbReference type="ARBA" id="ARBA00047583"/>
    </source>
</evidence>
<evidence type="ECO:0000256" key="1">
    <source>
        <dbReference type="ARBA" id="ARBA00004123"/>
    </source>
</evidence>
<evidence type="ECO:0000256" key="13">
    <source>
        <dbReference type="ARBA" id="ARBA00049129"/>
    </source>
</evidence>
<evidence type="ECO:0000256" key="8">
    <source>
        <dbReference type="ARBA" id="ARBA00022691"/>
    </source>
</evidence>
<keyword evidence="9 14" id="KW-0156">Chromatin regulator</keyword>
<dbReference type="RefSeq" id="XP_019016859.1">
    <property type="nucleotide sequence ID" value="XM_019160381.1"/>
</dbReference>
<dbReference type="Gene3D" id="3.30.70.330">
    <property type="match status" value="1"/>
</dbReference>
<dbReference type="InterPro" id="IPR000504">
    <property type="entry name" value="RRM_dom"/>
</dbReference>
<gene>
    <name evidence="21" type="ORF">PICMEDRAFT_144560</name>
</gene>
<keyword evidence="6 14" id="KW-0489">Methyltransferase</keyword>
<dbReference type="PROSITE" id="PS51572">
    <property type="entry name" value="SAM_MT43_1"/>
    <property type="match status" value="1"/>
</dbReference>
<keyword evidence="10 14" id="KW-0539">Nucleus</keyword>
<dbReference type="GO" id="GO:0003723">
    <property type="term" value="F:RNA binding"/>
    <property type="evidence" value="ECO:0007669"/>
    <property type="project" value="UniProtKB-UniRule"/>
</dbReference>
<organism evidence="21 22">
    <name type="scientific">Pichia membranifaciens NRRL Y-2026</name>
    <dbReference type="NCBI Taxonomy" id="763406"/>
    <lineage>
        <taxon>Eukaryota</taxon>
        <taxon>Fungi</taxon>
        <taxon>Dikarya</taxon>
        <taxon>Ascomycota</taxon>
        <taxon>Saccharomycotina</taxon>
        <taxon>Pichiomycetes</taxon>
        <taxon>Pichiales</taxon>
        <taxon>Pichiaceae</taxon>
        <taxon>Pichia</taxon>
    </lineage>
</organism>
<comment type="subcellular location">
    <subcellularLocation>
        <location evidence="2">Chromosome</location>
    </subcellularLocation>
    <subcellularLocation>
        <location evidence="1 14">Nucleus</location>
    </subcellularLocation>
</comment>
<evidence type="ECO:0000256" key="14">
    <source>
        <dbReference type="PIRNR" id="PIRNR037104"/>
    </source>
</evidence>
<dbReference type="SUPFAM" id="SSF54928">
    <property type="entry name" value="RNA-binding domain, RBD"/>
    <property type="match status" value="1"/>
</dbReference>
<dbReference type="InterPro" id="IPR048669">
    <property type="entry name" value="SET1_RBD"/>
</dbReference>
<dbReference type="STRING" id="763406.A0A1E3NI34"/>
<feature type="region of interest" description="Disordered" evidence="17">
    <location>
        <begin position="62"/>
        <end position="152"/>
    </location>
</feature>
<feature type="coiled-coil region" evidence="16">
    <location>
        <begin position="356"/>
        <end position="397"/>
    </location>
</feature>
<dbReference type="SMART" id="SM00508">
    <property type="entry name" value="PostSET"/>
    <property type="match status" value="1"/>
</dbReference>
<dbReference type="Proteomes" id="UP000094455">
    <property type="component" value="Unassembled WGS sequence"/>
</dbReference>
<dbReference type="PANTHER" id="PTHR45814">
    <property type="entry name" value="HISTONE-LYSINE N-METHYLTRANSFERASE SETD1"/>
    <property type="match status" value="1"/>
</dbReference>
<evidence type="ECO:0000256" key="6">
    <source>
        <dbReference type="ARBA" id="ARBA00022603"/>
    </source>
</evidence>
<dbReference type="InterPro" id="IPR024636">
    <property type="entry name" value="SET_assoc"/>
</dbReference>
<keyword evidence="22" id="KW-1185">Reference proteome</keyword>
<feature type="domain" description="SET" evidence="19">
    <location>
        <begin position="934"/>
        <end position="1051"/>
    </location>
</feature>
<feature type="compositionally biased region" description="Low complexity" evidence="17">
    <location>
        <begin position="84"/>
        <end position="104"/>
    </location>
</feature>
<feature type="compositionally biased region" description="Acidic residues" evidence="17">
    <location>
        <begin position="641"/>
        <end position="660"/>
    </location>
</feature>
<dbReference type="PROSITE" id="PS50868">
    <property type="entry name" value="POST_SET"/>
    <property type="match status" value="1"/>
</dbReference>
<dbReference type="GO" id="GO:0005694">
    <property type="term" value="C:chromosome"/>
    <property type="evidence" value="ECO:0007669"/>
    <property type="project" value="UniProtKB-SubCell"/>
</dbReference>
<keyword evidence="5 14" id="KW-0158">Chromosome</keyword>
<dbReference type="SMART" id="SM00317">
    <property type="entry name" value="SET"/>
    <property type="match status" value="1"/>
</dbReference>
<dbReference type="EMBL" id="KV454004">
    <property type="protein sequence ID" value="ODQ45746.1"/>
    <property type="molecule type" value="Genomic_DNA"/>
</dbReference>
<dbReference type="InterPro" id="IPR046341">
    <property type="entry name" value="SET_dom_sf"/>
</dbReference>
<dbReference type="InterPro" id="IPR024657">
    <property type="entry name" value="COMPASS_Set1_N-SET"/>
</dbReference>
<dbReference type="SMART" id="SM01291">
    <property type="entry name" value="N-SET"/>
    <property type="match status" value="1"/>
</dbReference>
<evidence type="ECO:0000256" key="4">
    <source>
        <dbReference type="ARBA" id="ARBA00015839"/>
    </source>
</evidence>
<evidence type="ECO:0000256" key="11">
    <source>
        <dbReference type="ARBA" id="ARBA00047571"/>
    </source>
</evidence>
<feature type="domain" description="Post-SET" evidence="20">
    <location>
        <begin position="1060"/>
        <end position="1076"/>
    </location>
</feature>
<dbReference type="InterPro" id="IPR017111">
    <property type="entry name" value="Set1_fungi"/>
</dbReference>
<evidence type="ECO:0000256" key="16">
    <source>
        <dbReference type="SAM" id="Coils"/>
    </source>
</evidence>